<feature type="compositionally biased region" description="Basic and acidic residues" evidence="3">
    <location>
        <begin position="352"/>
        <end position="419"/>
    </location>
</feature>
<accession>A0ABY7FXZ5</accession>
<dbReference type="PANTHER" id="PTHR13354:SF11">
    <property type="entry name" value="LYSINE-SPECIFIC DEMETHYLASE 9"/>
    <property type="match status" value="1"/>
</dbReference>
<evidence type="ECO:0000256" key="3">
    <source>
        <dbReference type="SAM" id="MobiDB-lite"/>
    </source>
</evidence>
<protein>
    <submittedName>
        <fullName evidence="4">RSBNL-like protein</fullName>
    </submittedName>
</protein>
<feature type="compositionally biased region" description="Basic residues" evidence="3">
    <location>
        <begin position="582"/>
        <end position="592"/>
    </location>
</feature>
<feature type="compositionally biased region" description="Basic and acidic residues" evidence="3">
    <location>
        <begin position="122"/>
        <end position="131"/>
    </location>
</feature>
<feature type="compositionally biased region" description="Low complexity" evidence="3">
    <location>
        <begin position="710"/>
        <end position="733"/>
    </location>
</feature>
<feature type="compositionally biased region" description="Low complexity" evidence="3">
    <location>
        <begin position="132"/>
        <end position="142"/>
    </location>
</feature>
<feature type="compositionally biased region" description="Polar residues" evidence="3">
    <location>
        <begin position="173"/>
        <end position="187"/>
    </location>
</feature>
<reference evidence="4" key="1">
    <citation type="submission" date="2022-11" db="EMBL/GenBank/DDBJ databases">
        <title>Centuries of genome instability and evolution in soft-shell clam transmissible cancer (bioRxiv).</title>
        <authorList>
            <person name="Hart S.F.M."/>
            <person name="Yonemitsu M.A."/>
            <person name="Giersch R.M."/>
            <person name="Beal B.F."/>
            <person name="Arriagada G."/>
            <person name="Davis B.W."/>
            <person name="Ostrander E.A."/>
            <person name="Goff S.P."/>
            <person name="Metzger M.J."/>
        </authorList>
    </citation>
    <scope>NUCLEOTIDE SEQUENCE</scope>
    <source>
        <strain evidence="4">MELC-2E11</strain>
        <tissue evidence="4">Siphon/mantle</tissue>
    </source>
</reference>
<organism evidence="4 5">
    <name type="scientific">Mya arenaria</name>
    <name type="common">Soft-shell clam</name>
    <dbReference type="NCBI Taxonomy" id="6604"/>
    <lineage>
        <taxon>Eukaryota</taxon>
        <taxon>Metazoa</taxon>
        <taxon>Spiralia</taxon>
        <taxon>Lophotrochozoa</taxon>
        <taxon>Mollusca</taxon>
        <taxon>Bivalvia</taxon>
        <taxon>Autobranchia</taxon>
        <taxon>Heteroconchia</taxon>
        <taxon>Euheterodonta</taxon>
        <taxon>Imparidentia</taxon>
        <taxon>Neoheterodontei</taxon>
        <taxon>Myida</taxon>
        <taxon>Myoidea</taxon>
        <taxon>Myidae</taxon>
        <taxon>Mya</taxon>
    </lineage>
</organism>
<feature type="compositionally biased region" description="Basic and acidic residues" evidence="3">
    <location>
        <begin position="303"/>
        <end position="337"/>
    </location>
</feature>
<feature type="region of interest" description="Disordered" evidence="3">
    <location>
        <begin position="1476"/>
        <end position="1506"/>
    </location>
</feature>
<evidence type="ECO:0000313" key="5">
    <source>
        <dbReference type="Proteomes" id="UP001164746"/>
    </source>
</evidence>
<feature type="compositionally biased region" description="Basic and acidic residues" evidence="3">
    <location>
        <begin position="611"/>
        <end position="654"/>
    </location>
</feature>
<proteinExistence type="inferred from homology"/>
<gene>
    <name evidence="4" type="ORF">MAR_011878</name>
</gene>
<keyword evidence="2" id="KW-0175">Coiled coil</keyword>
<keyword evidence="5" id="KW-1185">Reference proteome</keyword>
<dbReference type="PANTHER" id="PTHR13354">
    <property type="entry name" value="ROUND SPERMATID BASIC PROTEIN 1"/>
    <property type="match status" value="1"/>
</dbReference>
<evidence type="ECO:0000256" key="1">
    <source>
        <dbReference type="ARBA" id="ARBA00010560"/>
    </source>
</evidence>
<feature type="compositionally biased region" description="Basic and acidic residues" evidence="3">
    <location>
        <begin position="229"/>
        <end position="267"/>
    </location>
</feature>
<feature type="region of interest" description="Disordered" evidence="3">
    <location>
        <begin position="1"/>
        <end position="750"/>
    </location>
</feature>
<evidence type="ECO:0000256" key="2">
    <source>
        <dbReference type="SAM" id="Coils"/>
    </source>
</evidence>
<feature type="compositionally biased region" description="Polar residues" evidence="3">
    <location>
        <begin position="504"/>
        <end position="521"/>
    </location>
</feature>
<feature type="compositionally biased region" description="Polar residues" evidence="3">
    <location>
        <begin position="1"/>
        <end position="16"/>
    </location>
</feature>
<feature type="compositionally biased region" description="Basic and acidic residues" evidence="3">
    <location>
        <begin position="666"/>
        <end position="682"/>
    </location>
</feature>
<feature type="region of interest" description="Disordered" evidence="3">
    <location>
        <begin position="1240"/>
        <end position="1274"/>
    </location>
</feature>
<feature type="compositionally biased region" description="Basic and acidic residues" evidence="3">
    <location>
        <begin position="528"/>
        <end position="537"/>
    </location>
</feature>
<feature type="compositionally biased region" description="Basic and acidic residues" evidence="3">
    <location>
        <begin position="450"/>
        <end position="475"/>
    </location>
</feature>
<feature type="compositionally biased region" description="Basic and acidic residues" evidence="3">
    <location>
        <begin position="593"/>
        <end position="603"/>
    </location>
</feature>
<sequence length="1538" mass="173503">MDGSVNNEKQTANFKTDNSDSETKPSLNQDSPDKAKVSPHTGQDVIPSSDKARLEKRHNLPGFQNTQVGMTDHMDPPKSKKHKLSPSSSLVDFNENQEIGKRRRVQHDYRRLSSSGYLDDYETSRERRFSSDSDATSTSPSPNKQKCVPTTPTGSVEDDGTPHVKITLKLSKTENGTFVNGSISPDKTNPDELQKRHKTSQNGHHHHHKDTDKSHHHHHHTHKHSHKDKNKEKSSDSKEPKSKEPHHKDNKQERKNKSEYLKSDNIERVQANESKENIDNSNSVTDITNKMKDENVITNLNTKKKEDKNQKDSHIHEKTYEPSTEAKKSEPSIEAKKSQPSIEAKKSQPSIEVKKSEPIIQEKKSESSTEAKKSDPSIEVKKSEPIIQEKKSESSTEAKKSEPSIEVKKSEPIIQEKRSGPSIEVKTSESSIQEKKSESSIEVNKSEPCFQEKKSESSFLEKKSESTVQEKKSEPESVNAKNPEKIDECRKVNNETKVFDVSSKIHSNSDVDTLNLSNGRNKPQVVTDGKHEVKSEEGPSETKTSSEQTIRSIAANGDQAQVALKDNKDNSSSSKFEDRSSHRSKHHKHHSRDRSGSKSSSEHRSHRHDHQSKPEQKSSTTHQKDKEQNSSELSQKTELHNKNKTRTLETKEVLVGKSENVGPLAKHSEKAAYDIKTKDSKTNTHSHSSSKTENRQHCDPKESQSKQRSAESSNGVSKSSVSDTPSKSKPSEASAEKSRSHHRKKRIVNCGVQVNMRKKIDTKETQVNADDIASDCRDSMKDTMKISEKKFQRIAYVQQSISNTEQQKLYAKHSKVTPKKQASVDNSEKVTVKFSDEISTKSQDKKLWKFEAESLDKYKHKSLLHVEQYSNGGGLVCHAYQQEVDKLSDSEKKEFAKEYFDFVYGEPNEGVANCCMGIVHGALAHWPDLVEHFADIYPNLTIKTGVLGKSDIETMSMEKYREHLHKSYKAGTFRCGPLLQVSLVGTAQEEVGDYFPEVLDMCESDPFLDLVMPWGELSSVRMASRNMSNDGPILWTRPGEQLIPTADMPKSPFKRKRGMNELKNLQYLPRSSEPRETMVEDRTRCHADHVGHEDRIVKDVICFHPGDFMQLVDKLQLDLHEPPCVTWVEDAKLNYLHREGIRYAKIQLRDNDIYFIPRNVVHQFKTVSAVTSVAWHVRLRNYYPELDRDPELLEEHKRLEVVMAESRIREKEERVRKEKEKREAAILAREKKLEKLAQKAKLEEESPLKKQKLEASKTPLKHEPKDDVNLVRDGSGIPQVKSEAVGMVKMERSGSVEVINPMEALRKAVKDEHKARTLKLANKSDVKVGTMVGTCVPEGSSTSFSSALSRGDVTPTKQTVAWVKNEKDVDSIDALRAKKCELKELGIKKVSVVHSKVAIKGVEPQVIKIAVERKPSDNVGKVVKVHSSVEQTNPEIKAAKIVTESHQNVSDTLKDTSHVEKVLSVKTSVPLIDNIDSTHDTSGISELSKDVPIDDNSVKTVDNKGDHSQECVLLDTQQSLQAAENITDENDDEKPMET</sequence>
<feature type="coiled-coil region" evidence="2">
    <location>
        <begin position="1201"/>
        <end position="1228"/>
    </location>
</feature>
<feature type="compositionally biased region" description="Basic and acidic residues" evidence="3">
    <location>
        <begin position="690"/>
        <end position="709"/>
    </location>
</feature>
<feature type="compositionally biased region" description="Basic residues" evidence="3">
    <location>
        <begin position="195"/>
        <end position="228"/>
    </location>
</feature>
<feature type="compositionally biased region" description="Basic and acidic residues" evidence="3">
    <location>
        <begin position="565"/>
        <end position="581"/>
    </location>
</feature>
<feature type="compositionally biased region" description="Basic and acidic residues" evidence="3">
    <location>
        <begin position="1240"/>
        <end position="1270"/>
    </location>
</feature>
<dbReference type="InterPro" id="IPR026306">
    <property type="entry name" value="RSBN1/Dpy-2/CEP530"/>
</dbReference>
<evidence type="ECO:0000313" key="4">
    <source>
        <dbReference type="EMBL" id="WAR26174.1"/>
    </source>
</evidence>
<feature type="compositionally biased region" description="Polar residues" evidence="3">
    <location>
        <begin position="279"/>
        <end position="288"/>
    </location>
</feature>
<comment type="similarity">
    <text evidence="1">Belongs to the round spermatid basic protein 1 family.</text>
</comment>
<name>A0ABY7FXZ5_MYAAR</name>
<dbReference type="Proteomes" id="UP001164746">
    <property type="component" value="Chromosome 14"/>
</dbReference>
<dbReference type="EMBL" id="CP111025">
    <property type="protein sequence ID" value="WAR26174.1"/>
    <property type="molecule type" value="Genomic_DNA"/>
</dbReference>
<feature type="compositionally biased region" description="Polar residues" evidence="3">
    <location>
        <begin position="541"/>
        <end position="551"/>
    </location>
</feature>
<feature type="compositionally biased region" description="Basic and acidic residues" evidence="3">
    <location>
        <begin position="482"/>
        <end position="498"/>
    </location>
</feature>